<accession>A0A8T0NW74</accession>
<reference evidence="1" key="1">
    <citation type="submission" date="2020-05" db="EMBL/GenBank/DDBJ databases">
        <title>WGS assembly of Panicum virgatum.</title>
        <authorList>
            <person name="Lovell J.T."/>
            <person name="Jenkins J."/>
            <person name="Shu S."/>
            <person name="Juenger T.E."/>
            <person name="Schmutz J."/>
        </authorList>
    </citation>
    <scope>NUCLEOTIDE SEQUENCE</scope>
    <source>
        <strain evidence="1">AP13</strain>
    </source>
</reference>
<name>A0A8T0NW74_PANVG</name>
<gene>
    <name evidence="1" type="ORF">PVAP13_9KG481626</name>
</gene>
<evidence type="ECO:0000313" key="1">
    <source>
        <dbReference type="EMBL" id="KAG2552745.1"/>
    </source>
</evidence>
<dbReference type="Proteomes" id="UP000823388">
    <property type="component" value="Chromosome 9K"/>
</dbReference>
<dbReference type="EMBL" id="CM029053">
    <property type="protein sequence ID" value="KAG2552745.1"/>
    <property type="molecule type" value="Genomic_DNA"/>
</dbReference>
<organism evidence="1 2">
    <name type="scientific">Panicum virgatum</name>
    <name type="common">Blackwell switchgrass</name>
    <dbReference type="NCBI Taxonomy" id="38727"/>
    <lineage>
        <taxon>Eukaryota</taxon>
        <taxon>Viridiplantae</taxon>
        <taxon>Streptophyta</taxon>
        <taxon>Embryophyta</taxon>
        <taxon>Tracheophyta</taxon>
        <taxon>Spermatophyta</taxon>
        <taxon>Magnoliopsida</taxon>
        <taxon>Liliopsida</taxon>
        <taxon>Poales</taxon>
        <taxon>Poaceae</taxon>
        <taxon>PACMAD clade</taxon>
        <taxon>Panicoideae</taxon>
        <taxon>Panicodae</taxon>
        <taxon>Paniceae</taxon>
        <taxon>Panicinae</taxon>
        <taxon>Panicum</taxon>
        <taxon>Panicum sect. Hiantes</taxon>
    </lineage>
</organism>
<sequence length="73" mass="8426">MSERERNRRRRQLRLETSLTKDAGVGRWIGFGQVASLLGLSMDWTGCLLGLSISLNQPFYLSEPTIQLFIFFF</sequence>
<protein>
    <submittedName>
        <fullName evidence="1">Uncharacterized protein</fullName>
    </submittedName>
</protein>
<keyword evidence="2" id="KW-1185">Reference proteome</keyword>
<proteinExistence type="predicted"/>
<comment type="caution">
    <text evidence="1">The sequence shown here is derived from an EMBL/GenBank/DDBJ whole genome shotgun (WGS) entry which is preliminary data.</text>
</comment>
<dbReference type="AlphaFoldDB" id="A0A8T0NW74"/>
<evidence type="ECO:0000313" key="2">
    <source>
        <dbReference type="Proteomes" id="UP000823388"/>
    </source>
</evidence>